<name>A0AAD6WXY7_9AGAR</name>
<reference evidence="2" key="1">
    <citation type="submission" date="2023-03" db="EMBL/GenBank/DDBJ databases">
        <title>Massive genome expansion in bonnet fungi (Mycena s.s.) driven by repeated elements and novel gene families across ecological guilds.</title>
        <authorList>
            <consortium name="Lawrence Berkeley National Laboratory"/>
            <person name="Harder C.B."/>
            <person name="Miyauchi S."/>
            <person name="Viragh M."/>
            <person name="Kuo A."/>
            <person name="Thoen E."/>
            <person name="Andreopoulos B."/>
            <person name="Lu D."/>
            <person name="Skrede I."/>
            <person name="Drula E."/>
            <person name="Henrissat B."/>
            <person name="Morin E."/>
            <person name="Kohler A."/>
            <person name="Barry K."/>
            <person name="LaButti K."/>
            <person name="Morin E."/>
            <person name="Salamov A."/>
            <person name="Lipzen A."/>
            <person name="Mereny Z."/>
            <person name="Hegedus B."/>
            <person name="Baldrian P."/>
            <person name="Stursova M."/>
            <person name="Weitz H."/>
            <person name="Taylor A."/>
            <person name="Grigoriev I.V."/>
            <person name="Nagy L.G."/>
            <person name="Martin F."/>
            <person name="Kauserud H."/>
        </authorList>
    </citation>
    <scope>NUCLEOTIDE SEQUENCE</scope>
    <source>
        <strain evidence="2">CBHHK200</strain>
    </source>
</reference>
<evidence type="ECO:0000256" key="1">
    <source>
        <dbReference type="SAM" id="Phobius"/>
    </source>
</evidence>
<keyword evidence="1" id="KW-0812">Transmembrane</keyword>
<sequence>MSISLSFPPGSSGLYVVPVQDAMIGPKNRDLFADWLAEFGTTLNGVPLFGGSNLVTTFSWTCTSMIVSGGWNFFHPPTADVYTATINGYQPLPGGVTSDPSRATLTLSQRLSTRLVIETADATVLNGIATFGGFWTFLNGAFTLFFGANFLYFAFGRRPLSALGLVHIFQRRRLKHQWNEDFPAIHTEGGLPGSESAGIVAFIRERLVDLGENPHELQVDQPDDIGAQRTLGADDLDEASTVESLQVPKFKPRDHSRTLERGYILDEIPLLHVDIGLPVEKMV</sequence>
<dbReference type="EMBL" id="JARJCM010000123">
    <property type="protein sequence ID" value="KAJ7027501.1"/>
    <property type="molecule type" value="Genomic_DNA"/>
</dbReference>
<evidence type="ECO:0000313" key="3">
    <source>
        <dbReference type="Proteomes" id="UP001218188"/>
    </source>
</evidence>
<keyword evidence="3" id="KW-1185">Reference proteome</keyword>
<dbReference type="AlphaFoldDB" id="A0AAD6WXY7"/>
<accession>A0AAD6WXY7</accession>
<protein>
    <submittedName>
        <fullName evidence="2">Uncharacterized protein</fullName>
    </submittedName>
</protein>
<dbReference type="Proteomes" id="UP001218188">
    <property type="component" value="Unassembled WGS sequence"/>
</dbReference>
<keyword evidence="1" id="KW-1133">Transmembrane helix</keyword>
<comment type="caution">
    <text evidence="2">The sequence shown here is derived from an EMBL/GenBank/DDBJ whole genome shotgun (WGS) entry which is preliminary data.</text>
</comment>
<gene>
    <name evidence="2" type="ORF">C8F04DRAFT_1266896</name>
</gene>
<organism evidence="2 3">
    <name type="scientific">Mycena alexandri</name>
    <dbReference type="NCBI Taxonomy" id="1745969"/>
    <lineage>
        <taxon>Eukaryota</taxon>
        <taxon>Fungi</taxon>
        <taxon>Dikarya</taxon>
        <taxon>Basidiomycota</taxon>
        <taxon>Agaricomycotina</taxon>
        <taxon>Agaricomycetes</taxon>
        <taxon>Agaricomycetidae</taxon>
        <taxon>Agaricales</taxon>
        <taxon>Marasmiineae</taxon>
        <taxon>Mycenaceae</taxon>
        <taxon>Mycena</taxon>
    </lineage>
</organism>
<keyword evidence="1" id="KW-0472">Membrane</keyword>
<proteinExistence type="predicted"/>
<evidence type="ECO:0000313" key="2">
    <source>
        <dbReference type="EMBL" id="KAJ7027501.1"/>
    </source>
</evidence>
<feature type="transmembrane region" description="Helical" evidence="1">
    <location>
        <begin position="134"/>
        <end position="155"/>
    </location>
</feature>